<dbReference type="Gene3D" id="1.10.510.10">
    <property type="entry name" value="Transferase(Phosphotransferase) domain 1"/>
    <property type="match status" value="2"/>
</dbReference>
<evidence type="ECO:0000313" key="2">
    <source>
        <dbReference type="EMBL" id="KAL2831515.1"/>
    </source>
</evidence>
<dbReference type="InterPro" id="IPR011009">
    <property type="entry name" value="Kinase-like_dom_sf"/>
</dbReference>
<evidence type="ECO:0000313" key="3">
    <source>
        <dbReference type="Proteomes" id="UP001610335"/>
    </source>
</evidence>
<feature type="domain" description="Protein kinase" evidence="1">
    <location>
        <begin position="645"/>
        <end position="949"/>
    </location>
</feature>
<protein>
    <recommendedName>
        <fullName evidence="1">Protein kinase domain-containing protein</fullName>
    </recommendedName>
</protein>
<dbReference type="Proteomes" id="UP001610335">
    <property type="component" value="Unassembled WGS sequence"/>
</dbReference>
<dbReference type="SUPFAM" id="SSF56112">
    <property type="entry name" value="Protein kinase-like (PK-like)"/>
    <property type="match status" value="2"/>
</dbReference>
<sequence>MVTIASKTNAADSLRTALLSLRKKATDQRYFIPFPSLSSLLTRPAIANVVPELCHQPHRHTAVIDTIYERGIRVFAILLLLNQEQLVLGFLESGIHDAQLPVEPQQLLRASPLVSSRFSTEVQWEVISHVFEKCPLHQRIQIEVTLPYIAEEKRGEGSGGEIFQCVIAEGQHRLPTDGQAVVVRKKIKMIKKKEMTQKAFARELEALEVLRCLKHPNIIELLASYEYRGEYYLLFPLLAMDLSEFLTRHERYGQFEDDVVFCIALADISSAVQAIHDLNIECENILLSRIGYHHDIRPHNILVSETTFILTDFGLSRLKFPDEGSETLWKNSVGDYIAPECMDSEYNRMIIGRAIDIWSLGCLVAEVTTYMELGASGVTEFKAERFRVTERQTIVSGRFFGVGAIKPAVEGWFTRIAMNPAIRATRSLIEISRQMLRIALKYRPKASFVACSLGYVTLKMLYHKVRSLLEQMSCIGDNVFTPYGRLEIWFEEHRLGSWGRALGMENDGVYQELLVNDPELTGLLNVTLRSAKERLQELSETIKTDPSHLHELGDTIKPFVERLWKALPASYQHRMASSWRKSSLDTQDVQRLAEIEDKAHILPAPFSEIGRHAALKKLEIELWKQARIDPPWQLLLRDFQIERKQPLSNTHEVGWFEPIDAYDDDSASAPPRKRVLIEWVLYSPAWDGQSNEEKIAKMLALAELLHYPKPSEFHILECLGILPPNNSFCPQGFGFVYALPEDSSESEPGHPVTLDALLQTRNRNVLLEDKFRIAAQICDSLLSLHAYGWVHKNIQASNIIFSSYNESLNSNVSLASLPSPFLIGFQHSRPDGEIWYSETDIYARRSTEYLHPAYVPGKVRFKLIYDYYSIGILLLEIGFWEPVSGFRQRHRDLTAEEFSSILVSKYVPRLGPKMGSLYMGVVAACLAGTFQSGPGGSDCDDVDVSAPFYWTVVAPLQSVKVCKTERV</sequence>
<evidence type="ECO:0000259" key="1">
    <source>
        <dbReference type="PROSITE" id="PS50011"/>
    </source>
</evidence>
<feature type="domain" description="Protein kinase" evidence="1">
    <location>
        <begin position="148"/>
        <end position="458"/>
    </location>
</feature>
<proteinExistence type="predicted"/>
<reference evidence="2 3" key="1">
    <citation type="submission" date="2024-07" db="EMBL/GenBank/DDBJ databases">
        <title>Section-level genome sequencing and comparative genomics of Aspergillus sections Usti and Cavernicolus.</title>
        <authorList>
            <consortium name="Lawrence Berkeley National Laboratory"/>
            <person name="Nybo J.L."/>
            <person name="Vesth T.C."/>
            <person name="Theobald S."/>
            <person name="Frisvad J.C."/>
            <person name="Larsen T.O."/>
            <person name="Kjaerboelling I."/>
            <person name="Rothschild-Mancinelli K."/>
            <person name="Lyhne E.K."/>
            <person name="Kogle M.E."/>
            <person name="Barry K."/>
            <person name="Clum A."/>
            <person name="Na H."/>
            <person name="Ledsgaard L."/>
            <person name="Lin J."/>
            <person name="Lipzen A."/>
            <person name="Kuo A."/>
            <person name="Riley R."/>
            <person name="Mondo S."/>
            <person name="LaButti K."/>
            <person name="Haridas S."/>
            <person name="Pangalinan J."/>
            <person name="Salamov A.A."/>
            <person name="Simmons B.A."/>
            <person name="Magnuson J.K."/>
            <person name="Chen J."/>
            <person name="Drula E."/>
            <person name="Henrissat B."/>
            <person name="Wiebenga A."/>
            <person name="Lubbers R.J."/>
            <person name="Gomes A.C."/>
            <person name="Makela M.R."/>
            <person name="Stajich J."/>
            <person name="Grigoriev I.V."/>
            <person name="Mortensen U.H."/>
            <person name="De vries R.P."/>
            <person name="Baker S.E."/>
            <person name="Andersen M.R."/>
        </authorList>
    </citation>
    <scope>NUCLEOTIDE SEQUENCE [LARGE SCALE GENOMIC DNA]</scope>
    <source>
        <strain evidence="2 3">CBS 600.67</strain>
    </source>
</reference>
<dbReference type="PANTHER" id="PTHR37542">
    <property type="entry name" value="HELO DOMAIN-CONTAINING PROTEIN-RELATED"/>
    <property type="match status" value="1"/>
</dbReference>
<dbReference type="InterPro" id="IPR000719">
    <property type="entry name" value="Prot_kinase_dom"/>
</dbReference>
<accession>A0ABR4IUS4</accession>
<organism evidence="2 3">
    <name type="scientific">Aspergillus cavernicola</name>
    <dbReference type="NCBI Taxonomy" id="176166"/>
    <lineage>
        <taxon>Eukaryota</taxon>
        <taxon>Fungi</taxon>
        <taxon>Dikarya</taxon>
        <taxon>Ascomycota</taxon>
        <taxon>Pezizomycotina</taxon>
        <taxon>Eurotiomycetes</taxon>
        <taxon>Eurotiomycetidae</taxon>
        <taxon>Eurotiales</taxon>
        <taxon>Aspergillaceae</taxon>
        <taxon>Aspergillus</taxon>
        <taxon>Aspergillus subgen. Nidulantes</taxon>
    </lineage>
</organism>
<dbReference type="PROSITE" id="PS50011">
    <property type="entry name" value="PROTEIN_KINASE_DOM"/>
    <property type="match status" value="2"/>
</dbReference>
<gene>
    <name evidence="2" type="ORF">BDW59DRAFT_157941</name>
</gene>
<dbReference type="CDD" id="cd00180">
    <property type="entry name" value="PKc"/>
    <property type="match status" value="1"/>
</dbReference>
<dbReference type="PANTHER" id="PTHR37542:SF3">
    <property type="entry name" value="PRION-INHIBITION AND PROPAGATION HELO DOMAIN-CONTAINING PROTEIN"/>
    <property type="match status" value="1"/>
</dbReference>
<keyword evidence="3" id="KW-1185">Reference proteome</keyword>
<dbReference type="Pfam" id="PF00069">
    <property type="entry name" value="Pkinase"/>
    <property type="match status" value="1"/>
</dbReference>
<name>A0ABR4IUS4_9EURO</name>
<dbReference type="EMBL" id="JBFXLS010000009">
    <property type="protein sequence ID" value="KAL2831515.1"/>
    <property type="molecule type" value="Genomic_DNA"/>
</dbReference>
<comment type="caution">
    <text evidence="2">The sequence shown here is derived from an EMBL/GenBank/DDBJ whole genome shotgun (WGS) entry which is preliminary data.</text>
</comment>